<dbReference type="AlphaFoldDB" id="A0A7W7BPA4"/>
<keyword evidence="1" id="KW-1133">Transmembrane helix</keyword>
<feature type="transmembrane region" description="Helical" evidence="1">
    <location>
        <begin position="317"/>
        <end position="334"/>
    </location>
</feature>
<protein>
    <submittedName>
        <fullName evidence="2">Lipoprotein signal peptidase</fullName>
    </submittedName>
</protein>
<dbReference type="EMBL" id="JACHMD010000001">
    <property type="protein sequence ID" value="MBB4666344.1"/>
    <property type="molecule type" value="Genomic_DNA"/>
</dbReference>
<gene>
    <name evidence="2" type="ORF">BKA24_001053</name>
</gene>
<reference evidence="2 3" key="1">
    <citation type="submission" date="2020-08" db="EMBL/GenBank/DDBJ databases">
        <title>Sequencing the genomes of 1000 actinobacteria strains.</title>
        <authorList>
            <person name="Klenk H.-P."/>
        </authorList>
    </citation>
    <scope>NUCLEOTIDE SEQUENCE [LARGE SCALE GENOMIC DNA]</scope>
    <source>
        <strain evidence="2 3">DSM 24947</strain>
    </source>
</reference>
<comment type="caution">
    <text evidence="2">The sequence shown here is derived from an EMBL/GenBank/DDBJ whole genome shotgun (WGS) entry which is preliminary data.</text>
</comment>
<feature type="transmembrane region" description="Helical" evidence="1">
    <location>
        <begin position="354"/>
        <end position="371"/>
    </location>
</feature>
<feature type="transmembrane region" description="Helical" evidence="1">
    <location>
        <begin position="32"/>
        <end position="55"/>
    </location>
</feature>
<feature type="transmembrane region" description="Helical" evidence="1">
    <location>
        <begin position="104"/>
        <end position="126"/>
    </location>
</feature>
<feature type="transmembrane region" description="Helical" evidence="1">
    <location>
        <begin position="442"/>
        <end position="459"/>
    </location>
</feature>
<name>A0A7W7BPA4_9MICO</name>
<evidence type="ECO:0000313" key="2">
    <source>
        <dbReference type="EMBL" id="MBB4666344.1"/>
    </source>
</evidence>
<feature type="transmembrane region" description="Helical" evidence="1">
    <location>
        <begin position="76"/>
        <end position="98"/>
    </location>
</feature>
<dbReference type="Proteomes" id="UP000573729">
    <property type="component" value="Unassembled WGS sequence"/>
</dbReference>
<organism evidence="2 3">
    <name type="scientific">Microbacterium marinum</name>
    <dbReference type="NCBI Taxonomy" id="421115"/>
    <lineage>
        <taxon>Bacteria</taxon>
        <taxon>Bacillati</taxon>
        <taxon>Actinomycetota</taxon>
        <taxon>Actinomycetes</taxon>
        <taxon>Micrococcales</taxon>
        <taxon>Microbacteriaceae</taxon>
        <taxon>Microbacterium</taxon>
    </lineage>
</organism>
<feature type="transmembrane region" description="Helical" evidence="1">
    <location>
        <begin position="283"/>
        <end position="305"/>
    </location>
</feature>
<evidence type="ECO:0000313" key="3">
    <source>
        <dbReference type="Proteomes" id="UP000573729"/>
    </source>
</evidence>
<sequence length="604" mass="65907">MSTLALLEMPRSLRRRTEPPLNDTGPERWWRWAAWITVIVCVALHAIVSLSAIAPRTPWDENGILQMGRIILGEQVATMSLSGYFPGTSFLVAPIWALTHDPALVYRLANILVNIVALSTIVPLALIARKVGLTTAKAVTVAAITMMLPSRVVLADYVPSEQLLTTFVVWTAYAAFAVWQRPTILNGALFSVFAVGAYLSHARALPFLVVAGIWMLLFVRRRWQVSVVAVPLIILGAIGVRAVAQAINSQLIPWGFRQDTGFLGKLTSAPPGNLIRILLNETWVQLVGTSGLIAIGAVVLIVWVLRDLRSWQVGPAGFVAAVAFAAVAVSMVAWGGSKFLAEGHRFDVWVYSRYIDPFVVVVVLLALVAIVRGVSFPVIAAAASASIAVILPVVFWVAPWVPTWGATDGPANAAAVLQWERFWPNEPFERPLIPSFTNENQFWLLASLYVIAVFVVIALLRRRPRAFTFIALGVSVLIALAADPSQTRDYPDDLTAALERVEEGGQQQAVDFYQSRCDRSVGIHQARNWVGYWFAPREVTVVSDPAEFDADVVVACGDFGTEDAPGALAVEGPTEYGSFRIWVLPSDLQDDLLERGVLTAPAEN</sequence>
<evidence type="ECO:0000256" key="1">
    <source>
        <dbReference type="SAM" id="Phobius"/>
    </source>
</evidence>
<proteinExistence type="predicted"/>
<keyword evidence="2" id="KW-0449">Lipoprotein</keyword>
<keyword evidence="3" id="KW-1185">Reference proteome</keyword>
<dbReference type="RefSeq" id="WP_184215859.1">
    <property type="nucleotide sequence ID" value="NZ_JACHMD010000001.1"/>
</dbReference>
<feature type="transmembrane region" description="Helical" evidence="1">
    <location>
        <begin position="378"/>
        <end position="398"/>
    </location>
</feature>
<keyword evidence="1" id="KW-0472">Membrane</keyword>
<accession>A0A7W7BPA4</accession>
<keyword evidence="1" id="KW-0812">Transmembrane</keyword>
<feature type="transmembrane region" description="Helical" evidence="1">
    <location>
        <begin position="188"/>
        <end position="218"/>
    </location>
</feature>
<feature type="transmembrane region" description="Helical" evidence="1">
    <location>
        <begin position="225"/>
        <end position="244"/>
    </location>
</feature>